<dbReference type="OrthoDB" id="3795611at2759"/>
<comment type="caution">
    <text evidence="2">The sequence shown here is derived from an EMBL/GenBank/DDBJ whole genome shotgun (WGS) entry which is preliminary data.</text>
</comment>
<keyword evidence="1" id="KW-0812">Transmembrane</keyword>
<evidence type="ECO:0000256" key="1">
    <source>
        <dbReference type="SAM" id="Phobius"/>
    </source>
</evidence>
<gene>
    <name evidence="2" type="ORF">FB567DRAFT_53436</name>
</gene>
<accession>A0A8K0R7K4</accession>
<dbReference type="AlphaFoldDB" id="A0A8K0R7K4"/>
<feature type="transmembrane region" description="Helical" evidence="1">
    <location>
        <begin position="251"/>
        <end position="269"/>
    </location>
</feature>
<feature type="transmembrane region" description="Helical" evidence="1">
    <location>
        <begin position="225"/>
        <end position="244"/>
    </location>
</feature>
<name>A0A8K0R7K4_9PLEO</name>
<evidence type="ECO:0000313" key="2">
    <source>
        <dbReference type="EMBL" id="KAH7086871.1"/>
    </source>
</evidence>
<sequence length="300" mass="33255">MAATLPLGTSRIPATTPELIQALAQHQPLFQKIAEYPQAAIHNRYIGEWAMLGAYSEGRVDRSAFEVRQFLQANSQGEVKDHLESTLHTTMTNLAEDLFQHLHVTKALSDMVLANPPSTSGIAVYRVWSGSDHGGRRAPNGQLLSTYGKEGEPAPTHFASCHNENLDPISEFMANWLMNPFLNFVVSPVRRVILKVPIVRDMLRSNEPNVPAVDVSVIKALSKHVVSATAVLCLTAAILTLEAIRDPKWRIVIAALFAMVFSVPAQYIGSRSLPFYLLILAYFQMTVVFLGNTNDQKRHQ</sequence>
<proteinExistence type="predicted"/>
<keyword evidence="1" id="KW-0472">Membrane</keyword>
<keyword evidence="1" id="KW-1133">Transmembrane helix</keyword>
<evidence type="ECO:0000313" key="3">
    <source>
        <dbReference type="Proteomes" id="UP000813461"/>
    </source>
</evidence>
<keyword evidence="3" id="KW-1185">Reference proteome</keyword>
<dbReference type="EMBL" id="JAGMVJ010000010">
    <property type="protein sequence ID" value="KAH7086871.1"/>
    <property type="molecule type" value="Genomic_DNA"/>
</dbReference>
<organism evidence="2 3">
    <name type="scientific">Paraphoma chrysanthemicola</name>
    <dbReference type="NCBI Taxonomy" id="798071"/>
    <lineage>
        <taxon>Eukaryota</taxon>
        <taxon>Fungi</taxon>
        <taxon>Dikarya</taxon>
        <taxon>Ascomycota</taxon>
        <taxon>Pezizomycotina</taxon>
        <taxon>Dothideomycetes</taxon>
        <taxon>Pleosporomycetidae</taxon>
        <taxon>Pleosporales</taxon>
        <taxon>Pleosporineae</taxon>
        <taxon>Phaeosphaeriaceae</taxon>
        <taxon>Paraphoma</taxon>
    </lineage>
</organism>
<reference evidence="2" key="1">
    <citation type="journal article" date="2021" name="Nat. Commun.">
        <title>Genetic determinants of endophytism in the Arabidopsis root mycobiome.</title>
        <authorList>
            <person name="Mesny F."/>
            <person name="Miyauchi S."/>
            <person name="Thiergart T."/>
            <person name="Pickel B."/>
            <person name="Atanasova L."/>
            <person name="Karlsson M."/>
            <person name="Huettel B."/>
            <person name="Barry K.W."/>
            <person name="Haridas S."/>
            <person name="Chen C."/>
            <person name="Bauer D."/>
            <person name="Andreopoulos W."/>
            <person name="Pangilinan J."/>
            <person name="LaButti K."/>
            <person name="Riley R."/>
            <person name="Lipzen A."/>
            <person name="Clum A."/>
            <person name="Drula E."/>
            <person name="Henrissat B."/>
            <person name="Kohler A."/>
            <person name="Grigoriev I.V."/>
            <person name="Martin F.M."/>
            <person name="Hacquard S."/>
        </authorList>
    </citation>
    <scope>NUCLEOTIDE SEQUENCE</scope>
    <source>
        <strain evidence="2">MPI-SDFR-AT-0120</strain>
    </source>
</reference>
<dbReference type="Proteomes" id="UP000813461">
    <property type="component" value="Unassembled WGS sequence"/>
</dbReference>
<feature type="transmembrane region" description="Helical" evidence="1">
    <location>
        <begin position="275"/>
        <end position="293"/>
    </location>
</feature>
<protein>
    <submittedName>
        <fullName evidence="2">Uncharacterized protein</fullName>
    </submittedName>
</protein>